<keyword evidence="2" id="KW-1185">Reference proteome</keyword>
<dbReference type="AlphaFoldDB" id="A8P2P0"/>
<sequence length="237" mass="26597">MPPQDGESFLLSPVLQVALRSELSKKRWKSFVGGLRGPDGLPSCDNPICVHGASPCLPVRGAVGCSNCLRLNIRCSHHDQSIVEDMLREKRMGLFETLRVRGEYYELHARARNEEVNIHGGVVGLKQVIDSVSALIAVQDENRDPANIPARRVALERMREAQVMCTISHAVMSRERMSLEMMLVDIAKVLQLVTEEKAISWEKGIEYLRLILERKPSLWMDASTNRFGPCPELVTPI</sequence>
<dbReference type="GeneID" id="6014959"/>
<dbReference type="EMBL" id="AACS02000013">
    <property type="protein sequence ID" value="EAU83562.2"/>
    <property type="molecule type" value="Genomic_DNA"/>
</dbReference>
<dbReference type="KEGG" id="cci:CC1G_04818"/>
<dbReference type="InParanoid" id="A8P2P0"/>
<evidence type="ECO:0000313" key="2">
    <source>
        <dbReference type="Proteomes" id="UP000001861"/>
    </source>
</evidence>
<dbReference type="Proteomes" id="UP000001861">
    <property type="component" value="Unassembled WGS sequence"/>
</dbReference>
<accession>A8P2P0</accession>
<proteinExistence type="predicted"/>
<evidence type="ECO:0000313" key="1">
    <source>
        <dbReference type="EMBL" id="EAU83562.2"/>
    </source>
</evidence>
<organism evidence="1 2">
    <name type="scientific">Coprinopsis cinerea (strain Okayama-7 / 130 / ATCC MYA-4618 / FGSC 9003)</name>
    <name type="common">Inky cap fungus</name>
    <name type="synonym">Hormographiella aspergillata</name>
    <dbReference type="NCBI Taxonomy" id="240176"/>
    <lineage>
        <taxon>Eukaryota</taxon>
        <taxon>Fungi</taxon>
        <taxon>Dikarya</taxon>
        <taxon>Basidiomycota</taxon>
        <taxon>Agaricomycotina</taxon>
        <taxon>Agaricomycetes</taxon>
        <taxon>Agaricomycetidae</taxon>
        <taxon>Agaricales</taxon>
        <taxon>Agaricineae</taxon>
        <taxon>Psathyrellaceae</taxon>
        <taxon>Coprinopsis</taxon>
    </lineage>
</organism>
<dbReference type="VEuPathDB" id="FungiDB:CC1G_04818"/>
<comment type="caution">
    <text evidence="1">The sequence shown here is derived from an EMBL/GenBank/DDBJ whole genome shotgun (WGS) entry which is preliminary data.</text>
</comment>
<reference evidence="1 2" key="1">
    <citation type="journal article" date="2010" name="Proc. Natl. Acad. Sci. U.S.A.">
        <title>Insights into evolution of multicellular fungi from the assembled chromosomes of the mushroom Coprinopsis cinerea (Coprinus cinereus).</title>
        <authorList>
            <person name="Stajich J.E."/>
            <person name="Wilke S.K."/>
            <person name="Ahren D."/>
            <person name="Au C.H."/>
            <person name="Birren B.W."/>
            <person name="Borodovsky M."/>
            <person name="Burns C."/>
            <person name="Canback B."/>
            <person name="Casselton L.A."/>
            <person name="Cheng C.K."/>
            <person name="Deng J."/>
            <person name="Dietrich F.S."/>
            <person name="Fargo D.C."/>
            <person name="Farman M.L."/>
            <person name="Gathman A.C."/>
            <person name="Goldberg J."/>
            <person name="Guigo R."/>
            <person name="Hoegger P.J."/>
            <person name="Hooker J.B."/>
            <person name="Huggins A."/>
            <person name="James T.Y."/>
            <person name="Kamada T."/>
            <person name="Kilaru S."/>
            <person name="Kodira C."/>
            <person name="Kues U."/>
            <person name="Kupfer D."/>
            <person name="Kwan H.S."/>
            <person name="Lomsadze A."/>
            <person name="Li W."/>
            <person name="Lilly W.W."/>
            <person name="Ma L.J."/>
            <person name="Mackey A.J."/>
            <person name="Manning G."/>
            <person name="Martin F."/>
            <person name="Muraguchi H."/>
            <person name="Natvig D.O."/>
            <person name="Palmerini H."/>
            <person name="Ramesh M.A."/>
            <person name="Rehmeyer C.J."/>
            <person name="Roe B.A."/>
            <person name="Shenoy N."/>
            <person name="Stanke M."/>
            <person name="Ter-Hovhannisyan V."/>
            <person name="Tunlid A."/>
            <person name="Velagapudi R."/>
            <person name="Vision T.J."/>
            <person name="Zeng Q."/>
            <person name="Zolan M.E."/>
            <person name="Pukkila P.J."/>
        </authorList>
    </citation>
    <scope>NUCLEOTIDE SEQUENCE [LARGE SCALE GENOMIC DNA]</scope>
    <source>
        <strain evidence="2">Okayama-7 / 130 / ATCC MYA-4618 / FGSC 9003</strain>
    </source>
</reference>
<dbReference type="HOGENOM" id="CLU_1073680_0_0_1"/>
<name>A8P2P0_COPC7</name>
<dbReference type="RefSeq" id="XP_001838374.2">
    <property type="nucleotide sequence ID" value="XM_001838322.2"/>
</dbReference>
<gene>
    <name evidence="1" type="ORF">CC1G_04818</name>
</gene>
<protein>
    <submittedName>
        <fullName evidence="1">Uncharacterized protein</fullName>
    </submittedName>
</protein>